<organism evidence="4 5">
    <name type="scientific">Ladona fulva</name>
    <name type="common">Scarce chaser dragonfly</name>
    <name type="synonym">Libellula fulva</name>
    <dbReference type="NCBI Taxonomy" id="123851"/>
    <lineage>
        <taxon>Eukaryota</taxon>
        <taxon>Metazoa</taxon>
        <taxon>Ecdysozoa</taxon>
        <taxon>Arthropoda</taxon>
        <taxon>Hexapoda</taxon>
        <taxon>Insecta</taxon>
        <taxon>Pterygota</taxon>
        <taxon>Palaeoptera</taxon>
        <taxon>Odonata</taxon>
        <taxon>Epiprocta</taxon>
        <taxon>Anisoptera</taxon>
        <taxon>Libelluloidea</taxon>
        <taxon>Libellulidae</taxon>
        <taxon>Ladona</taxon>
    </lineage>
</organism>
<sequence length="391" mass="43366">MNWLSSGNSRGNNFFRLPWECNDAPLDVSRPDNLIEFSPTINVIQSQDGSESTVDRPQRASPYVALGSHIHFIPTFSGDDEVTVDKFLESIRITSHLSGWNEAQALGIARLRLSGTADEFATANPHVTESYEKLSNAIRNRFSSKISPVMLERMFSSCFQKPLESVAEFATRLRNAARKLRESWCDPNSDATKRMMDSRLLAQFLTGLREEIGRFVLVRNPKNIIEAEEYAALEEANARNYTCFSQGATTFQHPLPPGCYPFPPRPNVAMPRVPPQPDYYGGQINAAYAISPESSAKLAPISRNADPRNAPRTCYNCGKTGHISRNCNLKGGVRGLKRFNCGEDDHFSKDCPLLICGLCKKAGHRPIQCPSRESSVNSGNTFTPTNGSGRN</sequence>
<keyword evidence="1" id="KW-0479">Metal-binding</keyword>
<dbReference type="SUPFAM" id="SSF47353">
    <property type="entry name" value="Retrovirus capsid dimerization domain-like"/>
    <property type="match status" value="1"/>
</dbReference>
<evidence type="ECO:0000313" key="5">
    <source>
        <dbReference type="Proteomes" id="UP000792457"/>
    </source>
</evidence>
<dbReference type="GO" id="GO:0008270">
    <property type="term" value="F:zinc ion binding"/>
    <property type="evidence" value="ECO:0007669"/>
    <property type="project" value="UniProtKB-KW"/>
</dbReference>
<keyword evidence="5" id="KW-1185">Reference proteome</keyword>
<dbReference type="InterPro" id="IPR036875">
    <property type="entry name" value="Znf_CCHC_sf"/>
</dbReference>
<keyword evidence="1" id="KW-0863">Zinc-finger</keyword>
<dbReference type="SMART" id="SM00343">
    <property type="entry name" value="ZnF_C2HC"/>
    <property type="match status" value="3"/>
</dbReference>
<dbReference type="PROSITE" id="PS50158">
    <property type="entry name" value="ZF_CCHC"/>
    <property type="match status" value="1"/>
</dbReference>
<evidence type="ECO:0000313" key="4">
    <source>
        <dbReference type="EMBL" id="KAG8224777.1"/>
    </source>
</evidence>
<accession>A0A8K0JY53</accession>
<dbReference type="EMBL" id="KZ308212">
    <property type="protein sequence ID" value="KAG8224777.1"/>
    <property type="molecule type" value="Genomic_DNA"/>
</dbReference>
<dbReference type="Gene3D" id="4.10.60.10">
    <property type="entry name" value="Zinc finger, CCHC-type"/>
    <property type="match status" value="2"/>
</dbReference>
<dbReference type="Pfam" id="PF00098">
    <property type="entry name" value="zf-CCHC"/>
    <property type="match status" value="2"/>
</dbReference>
<dbReference type="PANTHER" id="PTHR33223">
    <property type="entry name" value="CCHC-TYPE DOMAIN-CONTAINING PROTEIN"/>
    <property type="match status" value="1"/>
</dbReference>
<dbReference type="GO" id="GO:0003676">
    <property type="term" value="F:nucleic acid binding"/>
    <property type="evidence" value="ECO:0007669"/>
    <property type="project" value="InterPro"/>
</dbReference>
<dbReference type="AlphaFoldDB" id="A0A8K0JY53"/>
<gene>
    <name evidence="4" type="ORF">J437_LFUL002221</name>
</gene>
<evidence type="ECO:0000256" key="2">
    <source>
        <dbReference type="SAM" id="MobiDB-lite"/>
    </source>
</evidence>
<dbReference type="InterPro" id="IPR038269">
    <property type="entry name" value="SCAN_sf"/>
</dbReference>
<evidence type="ECO:0000256" key="1">
    <source>
        <dbReference type="PROSITE-ProRule" id="PRU00047"/>
    </source>
</evidence>
<evidence type="ECO:0000259" key="3">
    <source>
        <dbReference type="PROSITE" id="PS50158"/>
    </source>
</evidence>
<dbReference type="OrthoDB" id="6780827at2759"/>
<feature type="region of interest" description="Disordered" evidence="2">
    <location>
        <begin position="370"/>
        <end position="391"/>
    </location>
</feature>
<dbReference type="Proteomes" id="UP000792457">
    <property type="component" value="Unassembled WGS sequence"/>
</dbReference>
<dbReference type="SUPFAM" id="SSF57756">
    <property type="entry name" value="Retrovirus zinc finger-like domains"/>
    <property type="match status" value="1"/>
</dbReference>
<protein>
    <recommendedName>
        <fullName evidence="3">CCHC-type domain-containing protein</fullName>
    </recommendedName>
</protein>
<reference evidence="4" key="2">
    <citation type="submission" date="2017-10" db="EMBL/GenBank/DDBJ databases">
        <title>Ladona fulva Genome sequencing and assembly.</title>
        <authorList>
            <person name="Murali S."/>
            <person name="Richards S."/>
            <person name="Bandaranaike D."/>
            <person name="Bellair M."/>
            <person name="Blankenburg K."/>
            <person name="Chao H."/>
            <person name="Dinh H."/>
            <person name="Doddapaneni H."/>
            <person name="Dugan-Rocha S."/>
            <person name="Elkadiri S."/>
            <person name="Gnanaolivu R."/>
            <person name="Hernandez B."/>
            <person name="Skinner E."/>
            <person name="Javaid M."/>
            <person name="Lee S."/>
            <person name="Li M."/>
            <person name="Ming W."/>
            <person name="Munidasa M."/>
            <person name="Muniz J."/>
            <person name="Nguyen L."/>
            <person name="Hughes D."/>
            <person name="Osuji N."/>
            <person name="Pu L.-L."/>
            <person name="Puazo M."/>
            <person name="Qu C."/>
            <person name="Quiroz J."/>
            <person name="Raj R."/>
            <person name="Weissenberger G."/>
            <person name="Xin Y."/>
            <person name="Zou X."/>
            <person name="Han Y."/>
            <person name="Worley K."/>
            <person name="Muzny D."/>
            <person name="Gibbs R."/>
        </authorList>
    </citation>
    <scope>NUCLEOTIDE SEQUENCE</scope>
    <source>
        <strain evidence="4">Sampled in the wild</strain>
    </source>
</reference>
<dbReference type="InterPro" id="IPR001878">
    <property type="entry name" value="Znf_CCHC"/>
</dbReference>
<dbReference type="PANTHER" id="PTHR33223:SF6">
    <property type="entry name" value="CCHC-TYPE DOMAIN-CONTAINING PROTEIN"/>
    <property type="match status" value="1"/>
</dbReference>
<feature type="compositionally biased region" description="Polar residues" evidence="2">
    <location>
        <begin position="371"/>
        <end position="391"/>
    </location>
</feature>
<feature type="domain" description="CCHC-type" evidence="3">
    <location>
        <begin position="314"/>
        <end position="327"/>
    </location>
</feature>
<comment type="caution">
    <text evidence="4">The sequence shown here is derived from an EMBL/GenBank/DDBJ whole genome shotgun (WGS) entry which is preliminary data.</text>
</comment>
<reference evidence="4" key="1">
    <citation type="submission" date="2013-04" db="EMBL/GenBank/DDBJ databases">
        <authorList>
            <person name="Qu J."/>
            <person name="Murali S.C."/>
            <person name="Bandaranaike D."/>
            <person name="Bellair M."/>
            <person name="Blankenburg K."/>
            <person name="Chao H."/>
            <person name="Dinh H."/>
            <person name="Doddapaneni H."/>
            <person name="Downs B."/>
            <person name="Dugan-Rocha S."/>
            <person name="Elkadiri S."/>
            <person name="Gnanaolivu R.D."/>
            <person name="Hernandez B."/>
            <person name="Javaid M."/>
            <person name="Jayaseelan J.C."/>
            <person name="Lee S."/>
            <person name="Li M."/>
            <person name="Ming W."/>
            <person name="Munidasa M."/>
            <person name="Muniz J."/>
            <person name="Nguyen L."/>
            <person name="Ongeri F."/>
            <person name="Osuji N."/>
            <person name="Pu L.-L."/>
            <person name="Puazo M."/>
            <person name="Qu C."/>
            <person name="Quiroz J."/>
            <person name="Raj R."/>
            <person name="Weissenberger G."/>
            <person name="Xin Y."/>
            <person name="Zou X."/>
            <person name="Han Y."/>
            <person name="Richards S."/>
            <person name="Worley K."/>
            <person name="Muzny D."/>
            <person name="Gibbs R."/>
        </authorList>
    </citation>
    <scope>NUCLEOTIDE SEQUENCE</scope>
    <source>
        <strain evidence="4">Sampled in the wild</strain>
    </source>
</reference>
<proteinExistence type="predicted"/>
<dbReference type="Gene3D" id="1.10.4020.10">
    <property type="entry name" value="DNA breaking-rejoining enzymes"/>
    <property type="match status" value="1"/>
</dbReference>
<keyword evidence="1" id="KW-0862">Zinc</keyword>
<name>A0A8K0JY53_LADFU</name>